<organism evidence="1 2">
    <name type="scientific">Pseudoscardovia radai</name>
    <dbReference type="NCBI Taxonomy" id="987066"/>
    <lineage>
        <taxon>Bacteria</taxon>
        <taxon>Bacillati</taxon>
        <taxon>Actinomycetota</taxon>
        <taxon>Actinomycetes</taxon>
        <taxon>Bifidobacteriales</taxon>
        <taxon>Bifidobacteriaceae</taxon>
        <taxon>Pseudoscardovia</taxon>
    </lineage>
</organism>
<evidence type="ECO:0000313" key="2">
    <source>
        <dbReference type="Proteomes" id="UP000216725"/>
    </source>
</evidence>
<comment type="caution">
    <text evidence="1">The sequence shown here is derived from an EMBL/GenBank/DDBJ whole genome shotgun (WGS) entry which is preliminary data.</text>
</comment>
<sequence length="551" mass="60327">MKRQQVHALDIEHTRPAPDALFGPMPTTAEALAADRIEFRDGEQTDESRRNAARGLDEAFYPGFHDFWRASAARRAILEAARSTDALNPYALLMVCICRALCMLSPLVVADPMRSGLRMPLNMYVGLIGGTGDAKGLTEKRAARLVPFPPGMVTTCAPASGEAIAGRIVAREKSADGGPATVASRSRHVYIDYSEIAQLKAMTAREGNTTMAELLKAYSNERLGGDVKNDANNLTAQPYSYRVCMSTGVQPAHMGMFRDGEQSGLPQRFIWSNVTDPTRPEYGSFPTPDGMPRDAQDVYSALESAGLCPLLRLPERQPGGGIRSGTAPYPYEPDVMKLTEWLNPSISADSGAYMRDLASCWLPDAARVEAIEARDRRARYNPLDGNSYYLMHTSRDREAHGLNRIVTLAVGLRLLDGPGTEGAPRVTGEQWAAAHHLEHVSRAAYEGGIRTWERIRQDDATEHATVRVTANSEAADKVAEKRRKRVRDNVARNLARLGTGDGVKGYRIKQSVRGSDLEIYEALKGLVDDGRASVSGDGGGDWTRQTYHVRV</sequence>
<accession>A0A261EWL3</accession>
<dbReference type="OrthoDB" id="3218228at2"/>
<dbReference type="EMBL" id="MWWR01000010">
    <property type="protein sequence ID" value="OZG51227.1"/>
    <property type="molecule type" value="Genomic_DNA"/>
</dbReference>
<protein>
    <recommendedName>
        <fullName evidence="3">DnaB domain-containing protein helicase domain-containing protein</fullName>
    </recommendedName>
</protein>
<evidence type="ECO:0000313" key="1">
    <source>
        <dbReference type="EMBL" id="OZG51227.1"/>
    </source>
</evidence>
<keyword evidence="2" id="KW-1185">Reference proteome</keyword>
<dbReference type="RefSeq" id="WP_094661081.1">
    <property type="nucleotide sequence ID" value="NZ_MWWR01000010.1"/>
</dbReference>
<proteinExistence type="predicted"/>
<name>A0A261EWL3_9BIFI</name>
<dbReference type="AlphaFoldDB" id="A0A261EWL3"/>
<dbReference type="Proteomes" id="UP000216725">
    <property type="component" value="Unassembled WGS sequence"/>
</dbReference>
<evidence type="ECO:0008006" key="3">
    <source>
        <dbReference type="Google" id="ProtNLM"/>
    </source>
</evidence>
<gene>
    <name evidence="1" type="ORF">PSRA_1269</name>
</gene>
<reference evidence="1 2" key="1">
    <citation type="journal article" date="2017" name="BMC Genomics">
        <title>Comparative genomic and phylogenomic analyses of the Bifidobacteriaceae family.</title>
        <authorList>
            <person name="Lugli G.A."/>
            <person name="Milani C."/>
            <person name="Turroni F."/>
            <person name="Duranti S."/>
            <person name="Mancabelli L."/>
            <person name="Mangifesta M."/>
            <person name="Ferrario C."/>
            <person name="Modesto M."/>
            <person name="Mattarelli P."/>
            <person name="Jiri K."/>
            <person name="van Sinderen D."/>
            <person name="Ventura M."/>
        </authorList>
    </citation>
    <scope>NUCLEOTIDE SEQUENCE [LARGE SCALE GENOMIC DNA]</scope>
    <source>
        <strain evidence="1 2">DSM 24742</strain>
    </source>
</reference>